<dbReference type="PANTHER" id="PTHR22747:SF18">
    <property type="entry name" value="GEO09167P1-RELATED"/>
    <property type="match status" value="1"/>
</dbReference>
<dbReference type="InterPro" id="IPR024057">
    <property type="entry name" value="Nucleoplasmin_core_dom"/>
</dbReference>
<dbReference type="Pfam" id="PF03066">
    <property type="entry name" value="Nucleoplasmin"/>
    <property type="match status" value="1"/>
</dbReference>
<feature type="compositionally biased region" description="Acidic residues" evidence="4">
    <location>
        <begin position="128"/>
        <end position="156"/>
    </location>
</feature>
<evidence type="ECO:0000313" key="6">
    <source>
        <dbReference type="EMBL" id="KAL3404679.1"/>
    </source>
</evidence>
<gene>
    <name evidence="6" type="ORF">TKK_002725</name>
</gene>
<feature type="compositionally biased region" description="Basic residues" evidence="4">
    <location>
        <begin position="160"/>
        <end position="178"/>
    </location>
</feature>
<name>A0ABD2XHR5_9HYME</name>
<protein>
    <recommendedName>
        <fullName evidence="5">Nucleoplasmin core domain-containing protein</fullName>
    </recommendedName>
</protein>
<keyword evidence="3" id="KW-0539">Nucleus</keyword>
<comment type="caution">
    <text evidence="6">The sequence shown here is derived from an EMBL/GenBank/DDBJ whole genome shotgun (WGS) entry which is preliminary data.</text>
</comment>
<dbReference type="GO" id="GO:0005634">
    <property type="term" value="C:nucleus"/>
    <property type="evidence" value="ECO:0007669"/>
    <property type="project" value="UniProtKB-SubCell"/>
</dbReference>
<dbReference type="Proteomes" id="UP001627154">
    <property type="component" value="Unassembled WGS sequence"/>
</dbReference>
<dbReference type="AlphaFoldDB" id="A0ABD2XHR5"/>
<feature type="region of interest" description="Disordered" evidence="4">
    <location>
        <begin position="10"/>
        <end position="35"/>
    </location>
</feature>
<feature type="domain" description="Nucleoplasmin core" evidence="5">
    <location>
        <begin position="6"/>
        <end position="116"/>
    </location>
</feature>
<evidence type="ECO:0000256" key="4">
    <source>
        <dbReference type="SAM" id="MobiDB-lite"/>
    </source>
</evidence>
<feature type="compositionally biased region" description="Basic and acidic residues" evidence="4">
    <location>
        <begin position="12"/>
        <end position="22"/>
    </location>
</feature>
<evidence type="ECO:0000256" key="2">
    <source>
        <dbReference type="ARBA" id="ARBA00010744"/>
    </source>
</evidence>
<evidence type="ECO:0000256" key="3">
    <source>
        <dbReference type="ARBA" id="ARBA00023242"/>
    </source>
</evidence>
<comment type="similarity">
    <text evidence="2">Belongs to the nucleoplasmin family.</text>
</comment>
<dbReference type="PANTHER" id="PTHR22747">
    <property type="entry name" value="NUCLEOPLASMIN"/>
    <property type="match status" value="1"/>
</dbReference>
<organism evidence="6 7">
    <name type="scientific">Trichogramma kaykai</name>
    <dbReference type="NCBI Taxonomy" id="54128"/>
    <lineage>
        <taxon>Eukaryota</taxon>
        <taxon>Metazoa</taxon>
        <taxon>Ecdysozoa</taxon>
        <taxon>Arthropoda</taxon>
        <taxon>Hexapoda</taxon>
        <taxon>Insecta</taxon>
        <taxon>Pterygota</taxon>
        <taxon>Neoptera</taxon>
        <taxon>Endopterygota</taxon>
        <taxon>Hymenoptera</taxon>
        <taxon>Apocrita</taxon>
        <taxon>Proctotrupomorpha</taxon>
        <taxon>Chalcidoidea</taxon>
        <taxon>Trichogrammatidae</taxon>
        <taxon>Trichogramma</taxon>
    </lineage>
</organism>
<dbReference type="InterPro" id="IPR036824">
    <property type="entry name" value="Nucleoplasmin_core_dom_sf"/>
</dbReference>
<accession>A0ABD2XHR5</accession>
<proteinExistence type="inferred from homology"/>
<sequence length="178" mass="20337">MAEEYLFSIELNQDKTKEHWDPQPEQNEEDGEDQNFGVDQKLIVKMVILGKDAKVGEQNIVQIEAMGLKGKFKTPIAILEMGKCPQILLDLSIPDSPVTFELISGSGPVHIVGHNLLANNLDEYDQDVDEEEVEVNDYDDEDDEKDDKDEDEEEIEEPKKRKTKQPAKNQVNKKQKKN</sequence>
<dbReference type="EMBL" id="JBJJXI010000023">
    <property type="protein sequence ID" value="KAL3404679.1"/>
    <property type="molecule type" value="Genomic_DNA"/>
</dbReference>
<comment type="subcellular location">
    <subcellularLocation>
        <location evidence="1">Nucleus</location>
    </subcellularLocation>
</comment>
<evidence type="ECO:0000256" key="1">
    <source>
        <dbReference type="ARBA" id="ARBA00004123"/>
    </source>
</evidence>
<dbReference type="SUPFAM" id="SSF69203">
    <property type="entry name" value="Nucleoplasmin-like core domain"/>
    <property type="match status" value="1"/>
</dbReference>
<evidence type="ECO:0000313" key="7">
    <source>
        <dbReference type="Proteomes" id="UP001627154"/>
    </source>
</evidence>
<feature type="region of interest" description="Disordered" evidence="4">
    <location>
        <begin position="128"/>
        <end position="178"/>
    </location>
</feature>
<dbReference type="InterPro" id="IPR004301">
    <property type="entry name" value="Nucleoplasmin"/>
</dbReference>
<reference evidence="6 7" key="1">
    <citation type="journal article" date="2024" name="bioRxiv">
        <title>A reference genome for Trichogramma kaykai: A tiny desert-dwelling parasitoid wasp with competing sex-ratio distorters.</title>
        <authorList>
            <person name="Culotta J."/>
            <person name="Lindsey A.R."/>
        </authorList>
    </citation>
    <scope>NUCLEOTIDE SEQUENCE [LARGE SCALE GENOMIC DNA]</scope>
    <source>
        <strain evidence="6 7">KSX58</strain>
    </source>
</reference>
<keyword evidence="7" id="KW-1185">Reference proteome</keyword>
<evidence type="ECO:0000259" key="5">
    <source>
        <dbReference type="Pfam" id="PF03066"/>
    </source>
</evidence>
<dbReference type="Gene3D" id="2.60.120.340">
    <property type="entry name" value="Nucleoplasmin core domain"/>
    <property type="match status" value="1"/>
</dbReference>